<comment type="similarity">
    <text evidence="1">Belongs to the CdaR family.</text>
</comment>
<dbReference type="Pfam" id="PF17853">
    <property type="entry name" value="GGDEF_2"/>
    <property type="match status" value="1"/>
</dbReference>
<sequence>MRIYLDLLAREATAVEFEGPITKARTSGASAEELAELEEAKLAALRVRALLARRARREAELSALFDTAGDLAGLRDLDAVLQAIVRRARQLLGTDTSYMTLIDDERGDTYMRVTDGSISPAFQSLRLPLGAGLGGLVAQTASPYASATYQADARFRHTEWIDSAVGDEGLVGILGVPLKLGDRVIGVLFAADRSERSFGQEEVALLCSLAAHAAVAIDNTRLLHETRAALEELSAASEIARERNAAVERAGRAHDRMTDIVVRGGGVQDVAAVVTDILGGAVLVLDTDGQRLAEVGTPSGDAILAELSDGDGEPAVVANRARGRVTRRGPVWMAAIAAGKETFGTLFLRTDTELSDADERIVERAAVVTALLSLFRRSATEAEARVRGELLDDLVSGRIGDTDTLDSRARLLGVDLRTPHVLLSVPHNRSRERATFWAAGLARAAHGLSTAYHDEVLLLLPGDHPGEAARKAARELGQALGTPATVGAAGPIHLPTGAQTAHREARRCAEALTALGREGDGASSGELGFVGLLLGGGQDVQPFLTSALGPVIGYDSRRGTELATTLEAYYAAGKSPSKAADALHVHANTVAQRLERIGRLLGEDWQHPDNELELRLALKLYRLHHDT</sequence>
<keyword evidence="5" id="KW-1185">Reference proteome</keyword>
<dbReference type="PANTHER" id="PTHR33744">
    <property type="entry name" value="CARBOHYDRATE DIACID REGULATOR"/>
    <property type="match status" value="1"/>
</dbReference>
<dbReference type="eggNOG" id="COG2508">
    <property type="taxonomic scope" value="Bacteria"/>
</dbReference>
<evidence type="ECO:0000256" key="2">
    <source>
        <dbReference type="SAM" id="Coils"/>
    </source>
</evidence>
<dbReference type="Pfam" id="PF13556">
    <property type="entry name" value="HTH_30"/>
    <property type="match status" value="1"/>
</dbReference>
<dbReference type="SUPFAM" id="SSF55781">
    <property type="entry name" value="GAF domain-like"/>
    <property type="match status" value="1"/>
</dbReference>
<feature type="domain" description="GAF" evidence="3">
    <location>
        <begin position="76"/>
        <end position="227"/>
    </location>
</feature>
<evidence type="ECO:0000259" key="3">
    <source>
        <dbReference type="SMART" id="SM00065"/>
    </source>
</evidence>
<evidence type="ECO:0000256" key="1">
    <source>
        <dbReference type="ARBA" id="ARBA00006754"/>
    </source>
</evidence>
<organism evidence="4 5">
    <name type="scientific">Stackebrandtia nassauensis (strain DSM 44728 / CIP 108903 / NRRL B-16338 / NBRC 102104 / LLR-40K-21)</name>
    <dbReference type="NCBI Taxonomy" id="446470"/>
    <lineage>
        <taxon>Bacteria</taxon>
        <taxon>Bacillati</taxon>
        <taxon>Actinomycetota</taxon>
        <taxon>Actinomycetes</taxon>
        <taxon>Glycomycetales</taxon>
        <taxon>Glycomycetaceae</taxon>
        <taxon>Stackebrandtia</taxon>
    </lineage>
</organism>
<dbReference type="EMBL" id="CP001778">
    <property type="protein sequence ID" value="ADD44964.1"/>
    <property type="molecule type" value="Genomic_DNA"/>
</dbReference>
<name>D3PUU0_STANL</name>
<dbReference type="Proteomes" id="UP000000844">
    <property type="component" value="Chromosome"/>
</dbReference>
<accession>D3PUU0</accession>
<dbReference type="STRING" id="446470.Snas_5330"/>
<dbReference type="Gene3D" id="1.10.10.2840">
    <property type="entry name" value="PucR C-terminal helix-turn-helix domain"/>
    <property type="match status" value="1"/>
</dbReference>
<evidence type="ECO:0000313" key="4">
    <source>
        <dbReference type="EMBL" id="ADD44964.1"/>
    </source>
</evidence>
<dbReference type="InterPro" id="IPR042070">
    <property type="entry name" value="PucR_C-HTH_sf"/>
</dbReference>
<evidence type="ECO:0000313" key="5">
    <source>
        <dbReference type="Proteomes" id="UP000000844"/>
    </source>
</evidence>
<dbReference type="KEGG" id="sna:Snas_5330"/>
<keyword evidence="2" id="KW-0175">Coiled coil</keyword>
<dbReference type="InterPro" id="IPR025736">
    <property type="entry name" value="PucR_C-HTH_dom"/>
</dbReference>
<dbReference type="InterPro" id="IPR029016">
    <property type="entry name" value="GAF-like_dom_sf"/>
</dbReference>
<dbReference type="HOGENOM" id="CLU_017436_0_0_11"/>
<dbReference type="Pfam" id="PF13185">
    <property type="entry name" value="GAF_2"/>
    <property type="match status" value="1"/>
</dbReference>
<dbReference type="InterPro" id="IPR041522">
    <property type="entry name" value="CdaR_GGDEF"/>
</dbReference>
<feature type="coiled-coil region" evidence="2">
    <location>
        <begin position="223"/>
        <end position="250"/>
    </location>
</feature>
<protein>
    <submittedName>
        <fullName evidence="4">Putative phytochrome sensor protein</fullName>
    </submittedName>
</protein>
<gene>
    <name evidence="4" type="ordered locus">Snas_5330</name>
</gene>
<dbReference type="AlphaFoldDB" id="D3PUU0"/>
<dbReference type="InterPro" id="IPR003018">
    <property type="entry name" value="GAF"/>
</dbReference>
<proteinExistence type="inferred from homology"/>
<dbReference type="RefSeq" id="WP_013020535.1">
    <property type="nucleotide sequence ID" value="NC_013947.1"/>
</dbReference>
<reference evidence="4 5" key="1">
    <citation type="journal article" date="2009" name="Stand. Genomic Sci.">
        <title>Complete genome sequence of Stackebrandtia nassauensis type strain (LLR-40K-21).</title>
        <authorList>
            <person name="Munk C."/>
            <person name="Lapidus A."/>
            <person name="Copeland A."/>
            <person name="Jando M."/>
            <person name="Mayilraj S."/>
            <person name="Glavina Del Rio T."/>
            <person name="Nolan M."/>
            <person name="Chen F."/>
            <person name="Lucas S."/>
            <person name="Tice H."/>
            <person name="Cheng J.F."/>
            <person name="Han C."/>
            <person name="Detter J.C."/>
            <person name="Bruce D."/>
            <person name="Goodwin L."/>
            <person name="Chain P."/>
            <person name="Pitluck S."/>
            <person name="Goker M."/>
            <person name="Ovchinikova G."/>
            <person name="Pati A."/>
            <person name="Ivanova N."/>
            <person name="Mavromatis K."/>
            <person name="Chen A."/>
            <person name="Palaniappan K."/>
            <person name="Land M."/>
            <person name="Hauser L."/>
            <person name="Chang Y.J."/>
            <person name="Jeffries C.D."/>
            <person name="Bristow J."/>
            <person name="Eisen J.A."/>
            <person name="Markowitz V."/>
            <person name="Hugenholtz P."/>
            <person name="Kyrpides N.C."/>
            <person name="Klenk H.P."/>
        </authorList>
    </citation>
    <scope>NUCLEOTIDE SEQUENCE [LARGE SCALE GENOMIC DNA]</scope>
    <source>
        <strain evidence="5">DSM 44728 / CIP 108903 / NRRL B-16338 / NBRC 102104 / LLR-40K-21</strain>
    </source>
</reference>
<dbReference type="InterPro" id="IPR051448">
    <property type="entry name" value="CdaR-like_regulators"/>
</dbReference>
<dbReference type="Gene3D" id="3.30.450.40">
    <property type="match status" value="1"/>
</dbReference>
<dbReference type="PANTHER" id="PTHR33744:SF1">
    <property type="entry name" value="DNA-BINDING TRANSCRIPTIONAL ACTIVATOR ADER"/>
    <property type="match status" value="1"/>
</dbReference>
<dbReference type="eggNOG" id="COG2203">
    <property type="taxonomic scope" value="Bacteria"/>
</dbReference>
<dbReference type="SMART" id="SM00065">
    <property type="entry name" value="GAF"/>
    <property type="match status" value="1"/>
</dbReference>